<keyword evidence="4" id="KW-0808">Transferase</keyword>
<dbReference type="EMBL" id="CP114014">
    <property type="protein sequence ID" value="XAY04530.1"/>
    <property type="molecule type" value="Genomic_DNA"/>
</dbReference>
<dbReference type="Gene3D" id="1.20.5.1930">
    <property type="match status" value="1"/>
</dbReference>
<dbReference type="Pfam" id="PF02518">
    <property type="entry name" value="HATPase_c"/>
    <property type="match status" value="1"/>
</dbReference>
<dbReference type="SMART" id="SM00091">
    <property type="entry name" value="PAS"/>
    <property type="match status" value="1"/>
</dbReference>
<dbReference type="NCBIfam" id="TIGR00229">
    <property type="entry name" value="sensory_box"/>
    <property type="match status" value="1"/>
</dbReference>
<dbReference type="GO" id="GO:0000155">
    <property type="term" value="F:phosphorelay sensor kinase activity"/>
    <property type="evidence" value="ECO:0007669"/>
    <property type="project" value="InterPro"/>
</dbReference>
<dbReference type="SUPFAM" id="SSF55874">
    <property type="entry name" value="ATPase domain of HSP90 chaperone/DNA topoisomerase II/histidine kinase"/>
    <property type="match status" value="1"/>
</dbReference>
<keyword evidence="8" id="KW-0902">Two-component regulatory system</keyword>
<dbReference type="InterPro" id="IPR003594">
    <property type="entry name" value="HATPase_dom"/>
</dbReference>
<dbReference type="InterPro" id="IPR050482">
    <property type="entry name" value="Sensor_HK_TwoCompSys"/>
</dbReference>
<keyword evidence="3" id="KW-0597">Phosphoprotein</keyword>
<keyword evidence="7" id="KW-0067">ATP-binding</keyword>
<dbReference type="Gene3D" id="3.30.565.10">
    <property type="entry name" value="Histidine kinase-like ATPase, C-terminal domain"/>
    <property type="match status" value="1"/>
</dbReference>
<dbReference type="PANTHER" id="PTHR24421">
    <property type="entry name" value="NITRATE/NITRITE SENSOR PROTEIN NARX-RELATED"/>
    <property type="match status" value="1"/>
</dbReference>
<protein>
    <recommendedName>
        <fullName evidence="2">histidine kinase</fullName>
        <ecNumber evidence="2">2.7.13.3</ecNumber>
    </recommendedName>
</protein>
<dbReference type="CDD" id="cd16917">
    <property type="entry name" value="HATPase_UhpB-NarQ-NarX-like"/>
    <property type="match status" value="1"/>
</dbReference>
<dbReference type="PANTHER" id="PTHR24421:SF10">
    <property type="entry name" value="NITRATE_NITRITE SENSOR PROTEIN NARQ"/>
    <property type="match status" value="1"/>
</dbReference>
<dbReference type="EC" id="2.7.13.3" evidence="2"/>
<organism evidence="10">
    <name type="scientific">Paraconexibacter sp. AEG42_29</name>
    <dbReference type="NCBI Taxonomy" id="2997339"/>
    <lineage>
        <taxon>Bacteria</taxon>
        <taxon>Bacillati</taxon>
        <taxon>Actinomycetota</taxon>
        <taxon>Thermoleophilia</taxon>
        <taxon>Solirubrobacterales</taxon>
        <taxon>Paraconexibacteraceae</taxon>
        <taxon>Paraconexibacter</taxon>
    </lineage>
</organism>
<name>A0AAU7AS63_9ACTN</name>
<dbReference type="Gene3D" id="3.30.450.20">
    <property type="entry name" value="PAS domain"/>
    <property type="match status" value="1"/>
</dbReference>
<evidence type="ECO:0000256" key="6">
    <source>
        <dbReference type="ARBA" id="ARBA00022777"/>
    </source>
</evidence>
<dbReference type="Pfam" id="PF07730">
    <property type="entry name" value="HisKA_3"/>
    <property type="match status" value="1"/>
</dbReference>
<evidence type="ECO:0000256" key="4">
    <source>
        <dbReference type="ARBA" id="ARBA00022679"/>
    </source>
</evidence>
<feature type="domain" description="PAS" evidence="9">
    <location>
        <begin position="21"/>
        <end position="58"/>
    </location>
</feature>
<dbReference type="KEGG" id="parq:DSM112329_01364"/>
<dbReference type="InterPro" id="IPR000014">
    <property type="entry name" value="PAS"/>
</dbReference>
<sequence>MPVVSEATTAKVVSQLIAAAPRELLEALLDTVADAIYLVDPDGRVEFLNPAALRVLGYDSPSELLGRISHPTIHYKRPDGSHFPASECPMLRPRVTGETVHVTEDWFVRRDGSMVPVAYSSAPLPMRGARGAVVAFRDISDQLAAEDHRRREAIDRTRLQSVEASRARIVAAADAERHRIGRDLHDGAQQRLVHLLMTLQRAGTQLTRDAEAAAAAATIDEAARDARAAIGELRDLVAGIHPAILTNRGLHAAIAALTVRTPVPVEIDVPPGRWPSAIEATAYFVVAEALTNVAKHAAPATHAAVRAVARDGELVVRVADDGPGGADLAGGTGLRGLEDRVAVAGGSLTVVSAPGSGTTVEARIPLATGVLP</sequence>
<evidence type="ECO:0000256" key="7">
    <source>
        <dbReference type="ARBA" id="ARBA00022840"/>
    </source>
</evidence>
<dbReference type="GO" id="GO:0005524">
    <property type="term" value="F:ATP binding"/>
    <property type="evidence" value="ECO:0007669"/>
    <property type="project" value="UniProtKB-KW"/>
</dbReference>
<evidence type="ECO:0000256" key="8">
    <source>
        <dbReference type="ARBA" id="ARBA00023012"/>
    </source>
</evidence>
<reference evidence="10" key="1">
    <citation type="submission" date="2022-12" db="EMBL/GenBank/DDBJ databases">
        <title>Paraconexibacter alkalitolerans sp. nov. and Baekduia alba sp. nov., isolated from soil and emended description of the genera Paraconexibacter (Chun et al., 2020) and Baekduia (An et al., 2020).</title>
        <authorList>
            <person name="Vieira S."/>
            <person name="Huber K.J."/>
            <person name="Geppert A."/>
            <person name="Wolf J."/>
            <person name="Neumann-Schaal M."/>
            <person name="Muesken M."/>
            <person name="Overmann J."/>
        </authorList>
    </citation>
    <scope>NUCLEOTIDE SEQUENCE</scope>
    <source>
        <strain evidence="10">AEG42_29</strain>
    </source>
</reference>
<dbReference type="Pfam" id="PF13426">
    <property type="entry name" value="PAS_9"/>
    <property type="match status" value="1"/>
</dbReference>
<evidence type="ECO:0000256" key="2">
    <source>
        <dbReference type="ARBA" id="ARBA00012438"/>
    </source>
</evidence>
<evidence type="ECO:0000256" key="3">
    <source>
        <dbReference type="ARBA" id="ARBA00022553"/>
    </source>
</evidence>
<dbReference type="AlphaFoldDB" id="A0AAU7AS63"/>
<evidence type="ECO:0000256" key="5">
    <source>
        <dbReference type="ARBA" id="ARBA00022741"/>
    </source>
</evidence>
<gene>
    <name evidence="10" type="ORF">DSM112329_01364</name>
</gene>
<keyword evidence="5" id="KW-0547">Nucleotide-binding</keyword>
<dbReference type="CDD" id="cd00130">
    <property type="entry name" value="PAS"/>
    <property type="match status" value="1"/>
</dbReference>
<accession>A0AAU7AS63</accession>
<dbReference type="PROSITE" id="PS50112">
    <property type="entry name" value="PAS"/>
    <property type="match status" value="1"/>
</dbReference>
<evidence type="ECO:0000256" key="1">
    <source>
        <dbReference type="ARBA" id="ARBA00000085"/>
    </source>
</evidence>
<dbReference type="InterPro" id="IPR036890">
    <property type="entry name" value="HATPase_C_sf"/>
</dbReference>
<comment type="catalytic activity">
    <reaction evidence="1">
        <text>ATP + protein L-histidine = ADP + protein N-phospho-L-histidine.</text>
        <dbReference type="EC" id="2.7.13.3"/>
    </reaction>
</comment>
<dbReference type="GO" id="GO:0046983">
    <property type="term" value="F:protein dimerization activity"/>
    <property type="evidence" value="ECO:0007669"/>
    <property type="project" value="InterPro"/>
</dbReference>
<evidence type="ECO:0000259" key="9">
    <source>
        <dbReference type="PROSITE" id="PS50112"/>
    </source>
</evidence>
<dbReference type="GO" id="GO:0016020">
    <property type="term" value="C:membrane"/>
    <property type="evidence" value="ECO:0007669"/>
    <property type="project" value="InterPro"/>
</dbReference>
<dbReference type="SUPFAM" id="SSF55785">
    <property type="entry name" value="PYP-like sensor domain (PAS domain)"/>
    <property type="match status" value="1"/>
</dbReference>
<dbReference type="InterPro" id="IPR035965">
    <property type="entry name" value="PAS-like_dom_sf"/>
</dbReference>
<evidence type="ECO:0000313" key="10">
    <source>
        <dbReference type="EMBL" id="XAY04530.1"/>
    </source>
</evidence>
<proteinExistence type="predicted"/>
<keyword evidence="6" id="KW-0418">Kinase</keyword>
<dbReference type="InterPro" id="IPR011712">
    <property type="entry name" value="Sig_transdc_His_kin_sub3_dim/P"/>
</dbReference>